<evidence type="ECO:0000256" key="6">
    <source>
        <dbReference type="ARBA" id="ARBA00022989"/>
    </source>
</evidence>
<protein>
    <submittedName>
        <fullName evidence="9">Rod shape-determining protein MreD</fullName>
    </submittedName>
</protein>
<evidence type="ECO:0000313" key="10">
    <source>
        <dbReference type="Proteomes" id="UP000190852"/>
    </source>
</evidence>
<keyword evidence="7 8" id="KW-0472">Membrane</keyword>
<evidence type="ECO:0000256" key="3">
    <source>
        <dbReference type="ARBA" id="ARBA00022475"/>
    </source>
</evidence>
<comment type="subcellular location">
    <subcellularLocation>
        <location evidence="1">Cell membrane</location>
        <topology evidence="1">Multi-pass membrane protein</topology>
    </subcellularLocation>
</comment>
<comment type="similarity">
    <text evidence="2">Belongs to the MreD family.</text>
</comment>
<feature type="transmembrane region" description="Helical" evidence="8">
    <location>
        <begin position="140"/>
        <end position="160"/>
    </location>
</feature>
<keyword evidence="10" id="KW-1185">Reference proteome</keyword>
<feature type="transmembrane region" description="Helical" evidence="8">
    <location>
        <begin position="107"/>
        <end position="128"/>
    </location>
</feature>
<keyword evidence="6 8" id="KW-1133">Transmembrane helix</keyword>
<dbReference type="RefSeq" id="WP_079682751.1">
    <property type="nucleotide sequence ID" value="NZ_FUYQ01000006.1"/>
</dbReference>
<proteinExistence type="inferred from homology"/>
<feature type="transmembrane region" description="Helical" evidence="8">
    <location>
        <begin position="12"/>
        <end position="40"/>
    </location>
</feature>
<dbReference type="EMBL" id="FUYQ01000006">
    <property type="protein sequence ID" value="SKB42885.1"/>
    <property type="molecule type" value="Genomic_DNA"/>
</dbReference>
<evidence type="ECO:0000313" key="9">
    <source>
        <dbReference type="EMBL" id="SKB42885.1"/>
    </source>
</evidence>
<dbReference type="GO" id="GO:0008360">
    <property type="term" value="P:regulation of cell shape"/>
    <property type="evidence" value="ECO:0007669"/>
    <property type="project" value="UniProtKB-KW"/>
</dbReference>
<dbReference type="GO" id="GO:0005886">
    <property type="term" value="C:plasma membrane"/>
    <property type="evidence" value="ECO:0007669"/>
    <property type="project" value="UniProtKB-SubCell"/>
</dbReference>
<name>A0A1T5B6U7_9BACT</name>
<dbReference type="InterPro" id="IPR007227">
    <property type="entry name" value="Cell_shape_determining_MreD"/>
</dbReference>
<dbReference type="AlphaFoldDB" id="A0A1T5B6U7"/>
<reference evidence="10" key="1">
    <citation type="submission" date="2017-02" db="EMBL/GenBank/DDBJ databases">
        <authorList>
            <person name="Varghese N."/>
            <person name="Submissions S."/>
        </authorList>
    </citation>
    <scope>NUCLEOTIDE SEQUENCE [LARGE SCALE GENOMIC DNA]</scope>
    <source>
        <strain evidence="10">DSM 24967</strain>
    </source>
</reference>
<sequence length="172" mass="19415">MINNILRGTFYFVVFALIQIFVLNNIHFLRIATPFLYLYFILKLPVGTSRSLVVFFSFLMGLVIDLFANTPGMHAAACTLVGFLRAPLINVMMGNELPEGVYPSFKVFGYGGFFRFSLFITILHHVALFSIESLTFFDPLFMLLRIVASAALTVLVIFIVEAFNIESHRIDG</sequence>
<evidence type="ECO:0000256" key="5">
    <source>
        <dbReference type="ARBA" id="ARBA00022960"/>
    </source>
</evidence>
<evidence type="ECO:0000256" key="1">
    <source>
        <dbReference type="ARBA" id="ARBA00004651"/>
    </source>
</evidence>
<accession>A0A1T5B6U7</accession>
<evidence type="ECO:0000256" key="8">
    <source>
        <dbReference type="SAM" id="Phobius"/>
    </source>
</evidence>
<keyword evidence="3" id="KW-1003">Cell membrane</keyword>
<organism evidence="9 10">
    <name type="scientific">Parabacteroides chartae</name>
    <dbReference type="NCBI Taxonomy" id="1037355"/>
    <lineage>
        <taxon>Bacteria</taxon>
        <taxon>Pseudomonadati</taxon>
        <taxon>Bacteroidota</taxon>
        <taxon>Bacteroidia</taxon>
        <taxon>Bacteroidales</taxon>
        <taxon>Tannerellaceae</taxon>
        <taxon>Parabacteroides</taxon>
    </lineage>
</organism>
<dbReference type="NCBIfam" id="TIGR03426">
    <property type="entry name" value="shape_MreD"/>
    <property type="match status" value="1"/>
</dbReference>
<keyword evidence="5" id="KW-0133">Cell shape</keyword>
<evidence type="ECO:0000256" key="7">
    <source>
        <dbReference type="ARBA" id="ARBA00023136"/>
    </source>
</evidence>
<feature type="transmembrane region" description="Helical" evidence="8">
    <location>
        <begin position="52"/>
        <end position="68"/>
    </location>
</feature>
<keyword evidence="4 8" id="KW-0812">Transmembrane</keyword>
<gene>
    <name evidence="9" type="ORF">SAMN05660349_01091</name>
</gene>
<evidence type="ECO:0000256" key="4">
    <source>
        <dbReference type="ARBA" id="ARBA00022692"/>
    </source>
</evidence>
<evidence type="ECO:0000256" key="2">
    <source>
        <dbReference type="ARBA" id="ARBA00007776"/>
    </source>
</evidence>
<dbReference type="Proteomes" id="UP000190852">
    <property type="component" value="Unassembled WGS sequence"/>
</dbReference>